<name>A0A5D0MGC8_9BACT</name>
<keyword evidence="1" id="KW-0949">S-adenosyl-L-methionine</keyword>
<dbReference type="Gene3D" id="3.20.20.70">
    <property type="entry name" value="Aldolase class I"/>
    <property type="match status" value="1"/>
</dbReference>
<dbReference type="SFLD" id="SFLDG01067">
    <property type="entry name" value="SPASM/twitch_domain_containing"/>
    <property type="match status" value="1"/>
</dbReference>
<comment type="caution">
    <text evidence="6">The sequence shown here is derived from an EMBL/GenBank/DDBJ whole genome shotgun (WGS) entry which is preliminary data.</text>
</comment>
<evidence type="ECO:0000256" key="2">
    <source>
        <dbReference type="ARBA" id="ARBA00022723"/>
    </source>
</evidence>
<dbReference type="PANTHER" id="PTHR11228:SF7">
    <property type="entry name" value="PQQA PEPTIDE CYCLASE"/>
    <property type="match status" value="1"/>
</dbReference>
<dbReference type="SFLD" id="SFLDS00029">
    <property type="entry name" value="Radical_SAM"/>
    <property type="match status" value="1"/>
</dbReference>
<protein>
    <submittedName>
        <fullName evidence="6">Radical SAM protein</fullName>
    </submittedName>
</protein>
<dbReference type="GO" id="GO:0046872">
    <property type="term" value="F:metal ion binding"/>
    <property type="evidence" value="ECO:0007669"/>
    <property type="project" value="UniProtKB-KW"/>
</dbReference>
<dbReference type="CDD" id="cd01335">
    <property type="entry name" value="Radical_SAM"/>
    <property type="match status" value="1"/>
</dbReference>
<dbReference type="GO" id="GO:0003824">
    <property type="term" value="F:catalytic activity"/>
    <property type="evidence" value="ECO:0007669"/>
    <property type="project" value="InterPro"/>
</dbReference>
<evidence type="ECO:0000256" key="1">
    <source>
        <dbReference type="ARBA" id="ARBA00022691"/>
    </source>
</evidence>
<evidence type="ECO:0000313" key="6">
    <source>
        <dbReference type="EMBL" id="TYB30531.1"/>
    </source>
</evidence>
<dbReference type="Proteomes" id="UP000324143">
    <property type="component" value="Unassembled WGS sequence"/>
</dbReference>
<dbReference type="Pfam" id="PF04055">
    <property type="entry name" value="Radical_SAM"/>
    <property type="match status" value="1"/>
</dbReference>
<organism evidence="6 7">
    <name type="scientific">Candidatus Mcinerneyibacterium aminivorans</name>
    <dbReference type="NCBI Taxonomy" id="2703815"/>
    <lineage>
        <taxon>Bacteria</taxon>
        <taxon>Candidatus Macinerneyibacteriota</taxon>
        <taxon>Candidatus Mcinerneyibacteria</taxon>
        <taxon>Candidatus Mcinerneyibacteriales</taxon>
        <taxon>Candidatus Mcinerneyibacteriaceae</taxon>
        <taxon>Candidatus Mcinerneyibacterium</taxon>
    </lineage>
</organism>
<dbReference type="GO" id="GO:0051536">
    <property type="term" value="F:iron-sulfur cluster binding"/>
    <property type="evidence" value="ECO:0007669"/>
    <property type="project" value="UniProtKB-KW"/>
</dbReference>
<evidence type="ECO:0000313" key="7">
    <source>
        <dbReference type="Proteomes" id="UP000324143"/>
    </source>
</evidence>
<evidence type="ECO:0000256" key="4">
    <source>
        <dbReference type="ARBA" id="ARBA00023014"/>
    </source>
</evidence>
<dbReference type="InterPro" id="IPR013785">
    <property type="entry name" value="Aldolase_TIM"/>
</dbReference>
<reference evidence="6" key="1">
    <citation type="submission" date="2019-08" db="EMBL/GenBank/DDBJ databases">
        <title>Genomic characterization of a novel candidate phylum (ARYD3) from a high temperature, high salinity tertiary oil reservoir in north central Oklahoma, USA.</title>
        <authorList>
            <person name="Youssef N.H."/>
            <person name="Yadav A."/>
            <person name="Elshahed M.S."/>
        </authorList>
    </citation>
    <scope>NUCLEOTIDE SEQUENCE [LARGE SCALE GENOMIC DNA]</scope>
    <source>
        <strain evidence="6">ARYD3</strain>
    </source>
</reference>
<dbReference type="SUPFAM" id="SSF102114">
    <property type="entry name" value="Radical SAM enzymes"/>
    <property type="match status" value="1"/>
</dbReference>
<evidence type="ECO:0000259" key="5">
    <source>
        <dbReference type="PROSITE" id="PS51918"/>
    </source>
</evidence>
<gene>
    <name evidence="6" type="ORF">FXF47_08795</name>
</gene>
<keyword evidence="2" id="KW-0479">Metal-binding</keyword>
<keyword evidence="7" id="KW-1185">Reference proteome</keyword>
<proteinExistence type="predicted"/>
<dbReference type="AlphaFoldDB" id="A0A5D0MGC8"/>
<accession>A0A5D0MGC8</accession>
<evidence type="ECO:0000256" key="3">
    <source>
        <dbReference type="ARBA" id="ARBA00023004"/>
    </source>
</evidence>
<feature type="domain" description="Radical SAM core" evidence="5">
    <location>
        <begin position="11"/>
        <end position="221"/>
    </location>
</feature>
<dbReference type="EMBL" id="VSIX01000124">
    <property type="protein sequence ID" value="TYB30531.1"/>
    <property type="molecule type" value="Genomic_DNA"/>
</dbReference>
<keyword evidence="4" id="KW-0411">Iron-sulfur</keyword>
<keyword evidence="3" id="KW-0408">Iron</keyword>
<dbReference type="PROSITE" id="PS51918">
    <property type="entry name" value="RADICAL_SAM"/>
    <property type="match status" value="1"/>
</dbReference>
<dbReference type="InterPro" id="IPR050377">
    <property type="entry name" value="Radical_SAM_PqqE_MftC-like"/>
</dbReference>
<dbReference type="InterPro" id="IPR007197">
    <property type="entry name" value="rSAM"/>
</dbReference>
<dbReference type="PANTHER" id="PTHR11228">
    <property type="entry name" value="RADICAL SAM DOMAIN PROTEIN"/>
    <property type="match status" value="1"/>
</dbReference>
<sequence length="330" mass="39073">MKLNGKNLMIKKNPILLTYYITNRCNAKCDFCNIWKQENKKDAKKGDVLENLKTAKEELKIKFVDFTGGEPLLHNDIIEILTYAKELNLYTSITTNTKLYPRMAEQLNNKVDFLLFSIDGTREFHNQNRGGNFFRSLLESIEIAKKLNENPDLIYTVTNESIKYIDDVVEIGQKNNLMVQINPVFEYFENEPITGKNLDIIRKYFWKKNVYVNLAQLKLIENNGNNLKKPRCRGVTSNLVISEDNKIILPCYHNMKWEIDINHDLKKAFNSKKRNEIEKQQGTFPFCQECTINCYFDPSFEYEVDKYMFWSLLSRIKYSCEKYFINKFRR</sequence>
<dbReference type="InterPro" id="IPR058240">
    <property type="entry name" value="rSAM_sf"/>
</dbReference>